<name>A0A1Y1IM22_KLENI</name>
<dbReference type="Proteomes" id="UP000054558">
    <property type="component" value="Unassembled WGS sequence"/>
</dbReference>
<evidence type="ECO:0000313" key="2">
    <source>
        <dbReference type="Proteomes" id="UP000054558"/>
    </source>
</evidence>
<gene>
    <name evidence="1" type="ORF">KFL_005680030</name>
</gene>
<organism evidence="1 2">
    <name type="scientific">Klebsormidium nitens</name>
    <name type="common">Green alga</name>
    <name type="synonym">Ulothrix nitens</name>
    <dbReference type="NCBI Taxonomy" id="105231"/>
    <lineage>
        <taxon>Eukaryota</taxon>
        <taxon>Viridiplantae</taxon>
        <taxon>Streptophyta</taxon>
        <taxon>Klebsormidiophyceae</taxon>
        <taxon>Klebsormidiales</taxon>
        <taxon>Klebsormidiaceae</taxon>
        <taxon>Klebsormidium</taxon>
    </lineage>
</organism>
<protein>
    <recommendedName>
        <fullName evidence="3">ATP-grasp domain-containing protein</fullName>
    </recommendedName>
</protein>
<evidence type="ECO:0000313" key="1">
    <source>
        <dbReference type="EMBL" id="GAQ89836.1"/>
    </source>
</evidence>
<sequence length="582" mass="63735">MATMACSSLNLLSSPVLICKPRVRAVGPVVPCGTFMKPYRGYSKLFQNIGSTLSEELELTSAPSQLGYDMFHPLTEAKAKKSVGKSTRIDYLLELEVRAPESNDAVFKTIVCARPDSSIPDMTIAAFLQPGLSARLSLEMTPDVGGAPAALASFFDEADGLAILQPQTIQHNIRRGRVGFQTTNPLRDLPAFEKLAWSFTDTLCSHGVAVVLLPPLSTAQSPDAYATIGKLQGVLISAGIASIPSLEEYMAVSIKEVQYQLCDRLKLEHIPLKVITYTGSDSAADIEKALKDLPSAPGMSILHPRAQPGGYILKPGVGDCGSGLKQFNMPARRNALESLVQLMLAHMHKYVEEVRVWLLQPFFPTFPKAEYKVFVTPPPLHGPGSKGGLQALLVYTPIFKAGTSPVYCEEGQIFSELFGPDGMAVTPQYQTSLRGSRRQEPCHSLSQTWHSPKLHKAIREFATKCASAIASEEGLKTAGQVFLRADVVCFFEDVSDEDSRAYMVHEPVVVLNELDIIGSASLHLDLIDPGRDGLRQMRPHGSAIPVERHHCQKYWVAHFSRLLGARLFGDRVWREAQIELCP</sequence>
<proteinExistence type="predicted"/>
<reference evidence="1 2" key="1">
    <citation type="journal article" date="2014" name="Nat. Commun.">
        <title>Klebsormidium flaccidum genome reveals primary factors for plant terrestrial adaptation.</title>
        <authorList>
            <person name="Hori K."/>
            <person name="Maruyama F."/>
            <person name="Fujisawa T."/>
            <person name="Togashi T."/>
            <person name="Yamamoto N."/>
            <person name="Seo M."/>
            <person name="Sato S."/>
            <person name="Yamada T."/>
            <person name="Mori H."/>
            <person name="Tajima N."/>
            <person name="Moriyama T."/>
            <person name="Ikeuchi M."/>
            <person name="Watanabe M."/>
            <person name="Wada H."/>
            <person name="Kobayashi K."/>
            <person name="Saito M."/>
            <person name="Masuda T."/>
            <person name="Sasaki-Sekimoto Y."/>
            <person name="Mashiguchi K."/>
            <person name="Awai K."/>
            <person name="Shimojima M."/>
            <person name="Masuda S."/>
            <person name="Iwai M."/>
            <person name="Nobusawa T."/>
            <person name="Narise T."/>
            <person name="Kondo S."/>
            <person name="Saito H."/>
            <person name="Sato R."/>
            <person name="Murakawa M."/>
            <person name="Ihara Y."/>
            <person name="Oshima-Yamada Y."/>
            <person name="Ohtaka K."/>
            <person name="Satoh M."/>
            <person name="Sonobe K."/>
            <person name="Ishii M."/>
            <person name="Ohtani R."/>
            <person name="Kanamori-Sato M."/>
            <person name="Honoki R."/>
            <person name="Miyazaki D."/>
            <person name="Mochizuki H."/>
            <person name="Umetsu J."/>
            <person name="Higashi K."/>
            <person name="Shibata D."/>
            <person name="Kamiya Y."/>
            <person name="Sato N."/>
            <person name="Nakamura Y."/>
            <person name="Tabata S."/>
            <person name="Ida S."/>
            <person name="Kurokawa K."/>
            <person name="Ohta H."/>
        </authorList>
    </citation>
    <scope>NUCLEOTIDE SEQUENCE [LARGE SCALE GENOMIC DNA]</scope>
    <source>
        <strain evidence="1 2">NIES-2285</strain>
    </source>
</reference>
<keyword evidence="2" id="KW-1185">Reference proteome</keyword>
<dbReference type="EMBL" id="DF237517">
    <property type="protein sequence ID" value="GAQ89836.1"/>
    <property type="molecule type" value="Genomic_DNA"/>
</dbReference>
<accession>A0A1Y1IM22</accession>
<dbReference type="AlphaFoldDB" id="A0A1Y1IM22"/>
<evidence type="ECO:0008006" key="3">
    <source>
        <dbReference type="Google" id="ProtNLM"/>
    </source>
</evidence>